<evidence type="ECO:0000256" key="1">
    <source>
        <dbReference type="SAM" id="Phobius"/>
    </source>
</evidence>
<accession>A0A7C4PLT7</accession>
<keyword evidence="1" id="KW-1133">Transmembrane helix</keyword>
<feature type="transmembrane region" description="Helical" evidence="1">
    <location>
        <begin position="12"/>
        <end position="33"/>
    </location>
</feature>
<dbReference type="AlphaFoldDB" id="A0A7C4PLT7"/>
<comment type="caution">
    <text evidence="2">The sequence shown here is derived from an EMBL/GenBank/DDBJ whole genome shotgun (WGS) entry which is preliminary data.</text>
</comment>
<keyword evidence="1" id="KW-0812">Transmembrane</keyword>
<feature type="transmembrane region" description="Helical" evidence="1">
    <location>
        <begin position="94"/>
        <end position="111"/>
    </location>
</feature>
<evidence type="ECO:0000313" key="2">
    <source>
        <dbReference type="EMBL" id="HGS21709.1"/>
    </source>
</evidence>
<protein>
    <submittedName>
        <fullName evidence="2">Uncharacterized protein</fullName>
    </submittedName>
</protein>
<feature type="transmembrane region" description="Helical" evidence="1">
    <location>
        <begin position="45"/>
        <end position="65"/>
    </location>
</feature>
<keyword evidence="1" id="KW-0472">Membrane</keyword>
<reference evidence="2" key="1">
    <citation type="journal article" date="2020" name="mSystems">
        <title>Genome- and Community-Level Interaction Insights into Carbon Utilization and Element Cycling Functions of Hydrothermarchaeota in Hydrothermal Sediment.</title>
        <authorList>
            <person name="Zhou Z."/>
            <person name="Liu Y."/>
            <person name="Xu W."/>
            <person name="Pan J."/>
            <person name="Luo Z.H."/>
            <person name="Li M."/>
        </authorList>
    </citation>
    <scope>NUCLEOTIDE SEQUENCE [LARGE SCALE GENOMIC DNA]</scope>
    <source>
        <strain evidence="2">SpSt-573</strain>
    </source>
</reference>
<feature type="transmembrane region" description="Helical" evidence="1">
    <location>
        <begin position="72"/>
        <end position="88"/>
    </location>
</feature>
<dbReference type="EMBL" id="DSYK01000377">
    <property type="protein sequence ID" value="HGS21709.1"/>
    <property type="molecule type" value="Genomic_DNA"/>
</dbReference>
<gene>
    <name evidence="2" type="ORF">ENT37_07555</name>
</gene>
<proteinExistence type="predicted"/>
<organism evidence="2">
    <name type="scientific">Anaerolinea thermolimosa</name>
    <dbReference type="NCBI Taxonomy" id="229919"/>
    <lineage>
        <taxon>Bacteria</taxon>
        <taxon>Bacillati</taxon>
        <taxon>Chloroflexota</taxon>
        <taxon>Anaerolineae</taxon>
        <taxon>Anaerolineales</taxon>
        <taxon>Anaerolineaceae</taxon>
        <taxon>Anaerolinea</taxon>
    </lineage>
</organism>
<name>A0A7C4PLT7_9CHLR</name>
<sequence length="126" mass="13977">METRPATVSLGLALLAIDSLIWLILGILIAAGLHPSLPGPLWLRAAMAILSWVAAAALLLAYLGLTRRVHRVYPWAIFFLAIASLTFLFDDFGFTDLIVLVLHLIPLALLIKDHTWYVPRAKLEPR</sequence>